<evidence type="ECO:0000313" key="2">
    <source>
        <dbReference type="EMBL" id="GEO08083.1"/>
    </source>
</evidence>
<evidence type="ECO:0008006" key="4">
    <source>
        <dbReference type="Google" id="ProtNLM"/>
    </source>
</evidence>
<dbReference type="EMBL" id="BJYT01000001">
    <property type="protein sequence ID" value="GEO08083.1"/>
    <property type="molecule type" value="Genomic_DNA"/>
</dbReference>
<dbReference type="OrthoDB" id="1186563at2"/>
<evidence type="ECO:0000313" key="3">
    <source>
        <dbReference type="Proteomes" id="UP000321513"/>
    </source>
</evidence>
<keyword evidence="3" id="KW-1185">Reference proteome</keyword>
<dbReference type="NCBIfam" id="TIGR03519">
    <property type="entry name" value="T9SS_PorP_fam"/>
    <property type="match status" value="1"/>
</dbReference>
<gene>
    <name evidence="2" type="ORF">SAE01_05790</name>
</gene>
<dbReference type="InterPro" id="IPR019861">
    <property type="entry name" value="PorP/SprF_Bacteroidetes"/>
</dbReference>
<comment type="caution">
    <text evidence="2">The sequence shown here is derived from an EMBL/GenBank/DDBJ whole genome shotgun (WGS) entry which is preliminary data.</text>
</comment>
<proteinExistence type="predicted"/>
<accession>A0A512B7Y2</accession>
<dbReference type="AlphaFoldDB" id="A0A512B7Y2"/>
<keyword evidence="1" id="KW-0732">Signal</keyword>
<dbReference type="Proteomes" id="UP000321513">
    <property type="component" value="Unassembled WGS sequence"/>
</dbReference>
<organism evidence="2 3">
    <name type="scientific">Segetibacter aerophilus</name>
    <dbReference type="NCBI Taxonomy" id="670293"/>
    <lineage>
        <taxon>Bacteria</taxon>
        <taxon>Pseudomonadati</taxon>
        <taxon>Bacteroidota</taxon>
        <taxon>Chitinophagia</taxon>
        <taxon>Chitinophagales</taxon>
        <taxon>Chitinophagaceae</taxon>
        <taxon>Segetibacter</taxon>
    </lineage>
</organism>
<name>A0A512B7Y2_9BACT</name>
<reference evidence="2 3" key="1">
    <citation type="submission" date="2019-07" db="EMBL/GenBank/DDBJ databases">
        <title>Whole genome shotgun sequence of Segetibacter aerophilus NBRC 106135.</title>
        <authorList>
            <person name="Hosoyama A."/>
            <person name="Uohara A."/>
            <person name="Ohji S."/>
            <person name="Ichikawa N."/>
        </authorList>
    </citation>
    <scope>NUCLEOTIDE SEQUENCE [LARGE SCALE GENOMIC DNA]</scope>
    <source>
        <strain evidence="2 3">NBRC 106135</strain>
    </source>
</reference>
<sequence>MPKVFLVLFFLCLLHKVEAQDPHFSQFFASPLTLNPALTGKFDGDLRVTGNYRNQWPTINRAFTTTTVSADMPILRNRISSTDTWGVGIMGFSDQSANSALKFNYLSVSTAFHKGLDEDGFSQIGAGFQATYSNMLLNVADLKFEDQLTPFGFTGTTSEVFNSSTLKNNYFDLNAGVLYSGSTTDKNNFYAGISMYHITRPKQHFTGTFFLLNPRTTFHGGGYFPVGNNGTIHLSALYSIQAGAAETVFGGAYEVPFAEGDKPTSIYFGGWARLNDALIPYIGLEFSNFRLGATYDVNTSSLKAASQSRGGIEISLIYIKKTPGSHGLPCPKF</sequence>
<protein>
    <recommendedName>
        <fullName evidence="4">Type IX secretion system membrane protein PorP/SprF</fullName>
    </recommendedName>
</protein>
<feature type="signal peptide" evidence="1">
    <location>
        <begin position="1"/>
        <end position="19"/>
    </location>
</feature>
<evidence type="ECO:0000256" key="1">
    <source>
        <dbReference type="SAM" id="SignalP"/>
    </source>
</evidence>
<feature type="chain" id="PRO_5022184734" description="Type IX secretion system membrane protein PorP/SprF" evidence="1">
    <location>
        <begin position="20"/>
        <end position="333"/>
    </location>
</feature>
<dbReference type="RefSeq" id="WP_147202057.1">
    <property type="nucleotide sequence ID" value="NZ_BJYT01000001.1"/>
</dbReference>
<dbReference type="Pfam" id="PF11751">
    <property type="entry name" value="PorP_SprF"/>
    <property type="match status" value="1"/>
</dbReference>